<organism evidence="2 3">
    <name type="scientific">Paenibacillus eucommiae</name>
    <dbReference type="NCBI Taxonomy" id="1355755"/>
    <lineage>
        <taxon>Bacteria</taxon>
        <taxon>Bacillati</taxon>
        <taxon>Bacillota</taxon>
        <taxon>Bacilli</taxon>
        <taxon>Bacillales</taxon>
        <taxon>Paenibacillaceae</taxon>
        <taxon>Paenibacillus</taxon>
    </lineage>
</organism>
<dbReference type="EMBL" id="JAGGLB010000022">
    <property type="protein sequence ID" value="MBP1994036.1"/>
    <property type="molecule type" value="Genomic_DNA"/>
</dbReference>
<feature type="region of interest" description="Disordered" evidence="1">
    <location>
        <begin position="1"/>
        <end position="31"/>
    </location>
</feature>
<sequence length="89" mass="10050">MGSSRSSAHSHSLTQLQSHEQQTQTGSLQGFSLDWMRFPNGQGKVLRAGNKEHPRQSAQARGPATLTMFFIVKSTRSSPYSYFNDEKYR</sequence>
<protein>
    <submittedName>
        <fullName evidence="2">Uncharacterized protein</fullName>
    </submittedName>
</protein>
<gene>
    <name evidence="2" type="ORF">J2Z66_005662</name>
</gene>
<proteinExistence type="predicted"/>
<comment type="caution">
    <text evidence="2">The sequence shown here is derived from an EMBL/GenBank/DDBJ whole genome shotgun (WGS) entry which is preliminary data.</text>
</comment>
<feature type="compositionally biased region" description="Polar residues" evidence="1">
    <location>
        <begin position="13"/>
        <end position="30"/>
    </location>
</feature>
<keyword evidence="3" id="KW-1185">Reference proteome</keyword>
<evidence type="ECO:0000256" key="1">
    <source>
        <dbReference type="SAM" id="MobiDB-lite"/>
    </source>
</evidence>
<name>A0ABS4J480_9BACL</name>
<evidence type="ECO:0000313" key="2">
    <source>
        <dbReference type="EMBL" id="MBP1994036.1"/>
    </source>
</evidence>
<feature type="compositionally biased region" description="Low complexity" evidence="1">
    <location>
        <begin position="1"/>
        <end position="12"/>
    </location>
</feature>
<reference evidence="2 3" key="1">
    <citation type="submission" date="2021-03" db="EMBL/GenBank/DDBJ databases">
        <title>Genomic Encyclopedia of Type Strains, Phase IV (KMG-IV): sequencing the most valuable type-strain genomes for metagenomic binning, comparative biology and taxonomic classification.</title>
        <authorList>
            <person name="Goeker M."/>
        </authorList>
    </citation>
    <scope>NUCLEOTIDE SEQUENCE [LARGE SCALE GENOMIC DNA]</scope>
    <source>
        <strain evidence="2 3">DSM 26048</strain>
    </source>
</reference>
<dbReference type="Proteomes" id="UP001519287">
    <property type="component" value="Unassembled WGS sequence"/>
</dbReference>
<feature type="region of interest" description="Disordered" evidence="1">
    <location>
        <begin position="42"/>
        <end position="61"/>
    </location>
</feature>
<accession>A0ABS4J480</accession>
<evidence type="ECO:0000313" key="3">
    <source>
        <dbReference type="Proteomes" id="UP001519287"/>
    </source>
</evidence>